<dbReference type="OrthoDB" id="431557at2759"/>
<dbReference type="InterPro" id="IPR001353">
    <property type="entry name" value="Proteasome_sua/b"/>
</dbReference>
<keyword evidence="5" id="KW-1185">Reference proteome</keyword>
<evidence type="ECO:0000313" key="5">
    <source>
        <dbReference type="Proteomes" id="UP000192356"/>
    </source>
</evidence>
<dbReference type="Pfam" id="PF00227">
    <property type="entry name" value="Proteasome"/>
    <property type="match status" value="1"/>
</dbReference>
<evidence type="ECO:0000313" key="6">
    <source>
        <dbReference type="Proteomes" id="UP000192501"/>
    </source>
</evidence>
<dbReference type="Proteomes" id="UP000192501">
    <property type="component" value="Unassembled WGS sequence"/>
</dbReference>
<dbReference type="EMBL" id="LVKB01000001">
    <property type="protein sequence ID" value="ORD98117.1"/>
    <property type="molecule type" value="Genomic_DNA"/>
</dbReference>
<evidence type="ECO:0000313" key="3">
    <source>
        <dbReference type="EMBL" id="ORD98117.1"/>
    </source>
</evidence>
<dbReference type="AlphaFoldDB" id="A0A1X0QEB2"/>
<dbReference type="GO" id="GO:0034515">
    <property type="term" value="C:proteasome storage granule"/>
    <property type="evidence" value="ECO:0007669"/>
    <property type="project" value="EnsemblFungi"/>
</dbReference>
<keyword evidence="1 2" id="KW-0647">Proteasome</keyword>
<dbReference type="InterPro" id="IPR050115">
    <property type="entry name" value="Proteasome_alpha"/>
</dbReference>
<name>A0A1X0QEB2_9MICR</name>
<organism evidence="3 5">
    <name type="scientific">Hepatospora eriocheir</name>
    <dbReference type="NCBI Taxonomy" id="1081669"/>
    <lineage>
        <taxon>Eukaryota</taxon>
        <taxon>Fungi</taxon>
        <taxon>Fungi incertae sedis</taxon>
        <taxon>Microsporidia</taxon>
        <taxon>Hepatosporidae</taxon>
        <taxon>Hepatospora</taxon>
    </lineage>
</organism>
<dbReference type="VEuPathDB" id="MicrosporidiaDB:HERIO_19"/>
<accession>A0A1X0QEB2</accession>
<dbReference type="InterPro" id="IPR029055">
    <property type="entry name" value="Ntn_hydrolases_N"/>
</dbReference>
<dbReference type="VEuPathDB" id="MicrosporidiaDB:A0H76_2295"/>
<dbReference type="InterPro" id="IPR023332">
    <property type="entry name" value="Proteasome_alpha-type"/>
</dbReference>
<dbReference type="Gene3D" id="3.60.20.10">
    <property type="entry name" value="Glutamine Phosphoribosylpyrophosphate, subunit 1, domain 1"/>
    <property type="match status" value="1"/>
</dbReference>
<gene>
    <name evidence="3" type="primary">PSA5</name>
    <name evidence="4" type="ORF">A0H76_2295</name>
    <name evidence="3" type="ORF">HERIO_19</name>
</gene>
<dbReference type="GO" id="GO:0019773">
    <property type="term" value="C:proteasome core complex, alpha-subunit complex"/>
    <property type="evidence" value="ECO:0007669"/>
    <property type="project" value="UniProtKB-UniRule"/>
</dbReference>
<protein>
    <submittedName>
        <fullName evidence="3">PSA5</fullName>
    </submittedName>
</protein>
<evidence type="ECO:0000313" key="4">
    <source>
        <dbReference type="EMBL" id="ORE00090.1"/>
    </source>
</evidence>
<comment type="caution">
    <text evidence="3">The sequence shown here is derived from an EMBL/GenBank/DDBJ whole genome shotgun (WGS) entry which is preliminary data.</text>
</comment>
<dbReference type="GO" id="GO:0010499">
    <property type="term" value="P:proteasomal ubiquitin-independent protein catabolic process"/>
    <property type="evidence" value="ECO:0007669"/>
    <property type="project" value="EnsemblFungi"/>
</dbReference>
<comment type="similarity">
    <text evidence="2">Belongs to the peptidase T1A family.</text>
</comment>
<proteinExistence type="inferred from homology"/>
<dbReference type="EMBL" id="LTAI01000066">
    <property type="protein sequence ID" value="ORE00090.1"/>
    <property type="molecule type" value="Genomic_DNA"/>
</dbReference>
<dbReference type="PANTHER" id="PTHR11599">
    <property type="entry name" value="PROTEASOME SUBUNIT ALPHA/BETA"/>
    <property type="match status" value="1"/>
</dbReference>
<dbReference type="SUPFAM" id="SSF56235">
    <property type="entry name" value="N-terminal nucleophile aminohydrolases (Ntn hydrolases)"/>
    <property type="match status" value="1"/>
</dbReference>
<dbReference type="GO" id="GO:0043161">
    <property type="term" value="P:proteasome-mediated ubiquitin-dependent protein catabolic process"/>
    <property type="evidence" value="ECO:0007669"/>
    <property type="project" value="EnsemblFungi"/>
</dbReference>
<sequence>MSSGDSVTSYDTEGRIKQVEYAMITVNLGTTTIGVKLDDCVIIVSERKLTNKLQIPQSVKKHFKIYDKILMGCSGIITDAPTIIDRCMSLCINHESIFGEQMPIKELKNEICAMALQFSESDIHRKIYSRPFGVSMLLASHENEETKLFCIDPSGSSVSYKAYSIGSGQETVNSQLEENFSSFTDKDTTIKILIKILRNVMKDELDSNNVEISTVSNEGVVYYTPQMIENYV</sequence>
<reference evidence="5 6" key="1">
    <citation type="journal article" date="2017" name="Environ. Microbiol.">
        <title>Decay of the glycolytic pathway and adaptation to intranuclear parasitism within Enterocytozoonidae microsporidia.</title>
        <authorList>
            <person name="Wiredu Boakye D."/>
            <person name="Jaroenlak P."/>
            <person name="Prachumwat A."/>
            <person name="Williams T.A."/>
            <person name="Bateman K.S."/>
            <person name="Itsathitphaisarn O."/>
            <person name="Sritunyalucksana K."/>
            <person name="Paszkiewicz K.H."/>
            <person name="Moore K.A."/>
            <person name="Stentiford G.D."/>
            <person name="Williams B.A."/>
        </authorList>
    </citation>
    <scope>NUCLEOTIDE SEQUENCE [LARGE SCALE GENOMIC DNA]</scope>
    <source>
        <strain evidence="4">Canceri</strain>
        <strain evidence="6">canceri</strain>
        <strain evidence="3 5">GB1</strain>
    </source>
</reference>
<dbReference type="Proteomes" id="UP000192356">
    <property type="component" value="Unassembled WGS sequence"/>
</dbReference>
<evidence type="ECO:0000256" key="1">
    <source>
        <dbReference type="ARBA" id="ARBA00022942"/>
    </source>
</evidence>
<evidence type="ECO:0000256" key="2">
    <source>
        <dbReference type="PROSITE-ProRule" id="PRU00808"/>
    </source>
</evidence>
<dbReference type="PROSITE" id="PS51475">
    <property type="entry name" value="PROTEASOME_ALPHA_2"/>
    <property type="match status" value="1"/>
</dbReference>